<dbReference type="GO" id="GO:0006313">
    <property type="term" value="P:DNA transposition"/>
    <property type="evidence" value="ECO:0007669"/>
    <property type="project" value="InterPro"/>
</dbReference>
<sequence>MIYTTNWIESLNKEIRRTTKIRNSFPNLDSAMNLICACLINFEQKTYKYPVTAFCKVKDILDAKIDKL</sequence>
<reference evidence="6 7" key="1">
    <citation type="submission" date="2014-10" db="EMBL/GenBank/DDBJ databases">
        <title>Whole genome sequence of Francisella endociliophora strain FSC1006, isolated from a laboratory culture of the marine ciliate Euplotes raikovi.</title>
        <authorList>
            <person name="Granberg M."/>
            <person name="Backman S."/>
            <person name="Lundmark E."/>
            <person name="Nilsson E."/>
            <person name="Karlsson E."/>
            <person name="Thelaus J."/>
            <person name="Ohrman C."/>
            <person name="Larkeryd A."/>
            <person name="Stenberg P."/>
        </authorList>
    </citation>
    <scope>NUCLEOTIDE SEQUENCE [LARGE SCALE GENOMIC DNA]</scope>
    <source>
        <strain evidence="6 7">FSC1006</strain>
    </source>
</reference>
<gene>
    <name evidence="6" type="ORF">LO80_07880</name>
</gene>
<name>A0A097EQQ1_9GAMM</name>
<evidence type="ECO:0000256" key="4">
    <source>
        <dbReference type="ARBA" id="ARBA00023125"/>
    </source>
</evidence>
<comment type="function">
    <text evidence="1">Required for the transposition of the insertion element.</text>
</comment>
<protein>
    <recommendedName>
        <fullName evidence="8">Transposase</fullName>
    </recommendedName>
</protein>
<evidence type="ECO:0000256" key="3">
    <source>
        <dbReference type="ARBA" id="ARBA00022578"/>
    </source>
</evidence>
<dbReference type="GO" id="GO:0004803">
    <property type="term" value="F:transposase activity"/>
    <property type="evidence" value="ECO:0007669"/>
    <property type="project" value="InterPro"/>
</dbReference>
<dbReference type="InterPro" id="IPR001207">
    <property type="entry name" value="Transposase_mutator"/>
</dbReference>
<keyword evidence="5" id="KW-0233">DNA recombination</keyword>
<evidence type="ECO:0000256" key="2">
    <source>
        <dbReference type="ARBA" id="ARBA00010961"/>
    </source>
</evidence>
<dbReference type="Pfam" id="PF00872">
    <property type="entry name" value="Transposase_mut"/>
    <property type="match status" value="1"/>
</dbReference>
<dbReference type="HOGENOM" id="CLU_2787813_0_0_6"/>
<evidence type="ECO:0000313" key="6">
    <source>
        <dbReference type="EMBL" id="AIT09893.1"/>
    </source>
</evidence>
<comment type="similarity">
    <text evidence="2">Belongs to the transposase mutator family.</text>
</comment>
<keyword evidence="7" id="KW-1185">Reference proteome</keyword>
<organism evidence="6 7">
    <name type="scientific">Candidatus Francisella endociliophora</name>
    <dbReference type="NCBI Taxonomy" id="653937"/>
    <lineage>
        <taxon>Bacteria</taxon>
        <taxon>Pseudomonadati</taxon>
        <taxon>Pseudomonadota</taxon>
        <taxon>Gammaproteobacteria</taxon>
        <taxon>Thiotrichales</taxon>
        <taxon>Francisellaceae</taxon>
        <taxon>Francisella</taxon>
    </lineage>
</organism>
<proteinExistence type="inferred from homology"/>
<keyword evidence="4" id="KW-0238">DNA-binding</keyword>
<dbReference type="KEGG" id="frf:LO80_07880"/>
<dbReference type="Proteomes" id="UP000029672">
    <property type="component" value="Chromosome"/>
</dbReference>
<evidence type="ECO:0000256" key="5">
    <source>
        <dbReference type="ARBA" id="ARBA00023172"/>
    </source>
</evidence>
<evidence type="ECO:0000256" key="1">
    <source>
        <dbReference type="ARBA" id="ARBA00002190"/>
    </source>
</evidence>
<accession>A0A097EQQ1</accession>
<dbReference type="AlphaFoldDB" id="A0A097EQQ1"/>
<evidence type="ECO:0000313" key="7">
    <source>
        <dbReference type="Proteomes" id="UP000029672"/>
    </source>
</evidence>
<dbReference type="GO" id="GO:0003677">
    <property type="term" value="F:DNA binding"/>
    <property type="evidence" value="ECO:0007669"/>
    <property type="project" value="UniProtKB-KW"/>
</dbReference>
<dbReference type="RefSeq" id="WP_040010225.1">
    <property type="nucleotide sequence ID" value="NZ_CP009574.1"/>
</dbReference>
<keyword evidence="3" id="KW-0815">Transposition</keyword>
<evidence type="ECO:0008006" key="8">
    <source>
        <dbReference type="Google" id="ProtNLM"/>
    </source>
</evidence>
<dbReference type="OrthoDB" id="9793302at2"/>
<dbReference type="EMBL" id="CP009574">
    <property type="protein sequence ID" value="AIT09893.1"/>
    <property type="molecule type" value="Genomic_DNA"/>
</dbReference>